<organism evidence="3 4">
    <name type="scientific">Tribonema minus</name>
    <dbReference type="NCBI Taxonomy" id="303371"/>
    <lineage>
        <taxon>Eukaryota</taxon>
        <taxon>Sar</taxon>
        <taxon>Stramenopiles</taxon>
        <taxon>Ochrophyta</taxon>
        <taxon>PX clade</taxon>
        <taxon>Xanthophyceae</taxon>
        <taxon>Tribonematales</taxon>
        <taxon>Tribonemataceae</taxon>
        <taxon>Tribonema</taxon>
    </lineage>
</organism>
<protein>
    <submittedName>
        <fullName evidence="3">Uncharacterized protein</fullName>
    </submittedName>
</protein>
<feature type="signal peptide" evidence="2">
    <location>
        <begin position="1"/>
        <end position="27"/>
    </location>
</feature>
<proteinExistence type="predicted"/>
<evidence type="ECO:0000313" key="4">
    <source>
        <dbReference type="Proteomes" id="UP000664859"/>
    </source>
</evidence>
<reference evidence="3" key="1">
    <citation type="submission" date="2021-02" db="EMBL/GenBank/DDBJ databases">
        <title>First Annotated Genome of the Yellow-green Alga Tribonema minus.</title>
        <authorList>
            <person name="Mahan K.M."/>
        </authorList>
    </citation>
    <scope>NUCLEOTIDE SEQUENCE</scope>
    <source>
        <strain evidence="3">UTEX B ZZ1240</strain>
    </source>
</reference>
<feature type="compositionally biased region" description="Gly residues" evidence="1">
    <location>
        <begin position="184"/>
        <end position="193"/>
    </location>
</feature>
<feature type="region of interest" description="Disordered" evidence="1">
    <location>
        <begin position="175"/>
        <end position="196"/>
    </location>
</feature>
<feature type="chain" id="PRO_5032322243" evidence="2">
    <location>
        <begin position="28"/>
        <end position="291"/>
    </location>
</feature>
<evidence type="ECO:0000313" key="3">
    <source>
        <dbReference type="EMBL" id="KAG5184227.1"/>
    </source>
</evidence>
<name>A0A836CFS2_9STRA</name>
<dbReference type="EMBL" id="JAFCMP010000174">
    <property type="protein sequence ID" value="KAG5184227.1"/>
    <property type="molecule type" value="Genomic_DNA"/>
</dbReference>
<evidence type="ECO:0000256" key="2">
    <source>
        <dbReference type="SAM" id="SignalP"/>
    </source>
</evidence>
<sequence length="291" mass="30278">MGLVSGPVSALSLLLLLLCTPSPNVNAAPDGEAQHGAGLRFDKLAAVGDWYKSTSKSVVLTVENGDVNGSNVCFGTFVEINLRVSRNAYNSNVKDNNYSYGSVHVSYTKGAYRPCTDQEVSTSSYGIYSTDTTCCSDVVTLSGEESIAKAGSWQFDLSKQDLITSTLNINIPLQENASTTTSNSGGGGGGGAGEPATGTAVVTLNVDCVNAISRHSTTTADSCTRGECVSSSGQQNKYWCTKKLNDAKVTGTVRVRGQGLNQPKIDLAKLPAGYTVAARADFDVETGKAGG</sequence>
<gene>
    <name evidence="3" type="ORF">JKP88DRAFT_255552</name>
</gene>
<evidence type="ECO:0000256" key="1">
    <source>
        <dbReference type="SAM" id="MobiDB-lite"/>
    </source>
</evidence>
<keyword evidence="2" id="KW-0732">Signal</keyword>
<dbReference type="Proteomes" id="UP000664859">
    <property type="component" value="Unassembled WGS sequence"/>
</dbReference>
<accession>A0A836CFS2</accession>
<dbReference type="AlphaFoldDB" id="A0A836CFS2"/>
<comment type="caution">
    <text evidence="3">The sequence shown here is derived from an EMBL/GenBank/DDBJ whole genome shotgun (WGS) entry which is preliminary data.</text>
</comment>
<keyword evidence="4" id="KW-1185">Reference proteome</keyword>